<dbReference type="PROSITE" id="PS01046">
    <property type="entry name" value="LON_SER"/>
    <property type="match status" value="1"/>
</dbReference>
<evidence type="ECO:0000313" key="17">
    <source>
        <dbReference type="Proteomes" id="UP000521676"/>
    </source>
</evidence>
<dbReference type="GO" id="GO:0034605">
    <property type="term" value="P:cellular response to heat"/>
    <property type="evidence" value="ECO:0007669"/>
    <property type="project" value="UniProtKB-UniRule"/>
</dbReference>
<dbReference type="InterPro" id="IPR008269">
    <property type="entry name" value="Lon_proteolytic"/>
</dbReference>
<feature type="compositionally biased region" description="Basic residues" evidence="12">
    <location>
        <begin position="29"/>
        <end position="38"/>
    </location>
</feature>
<reference evidence="15 17" key="1">
    <citation type="submission" date="2020-06" db="EMBL/GenBank/DDBJ databases">
        <title>Anoxygenic phototrophic Chloroflexota member uses a Type I reaction center.</title>
        <authorList>
            <person name="Tsuji J.M."/>
            <person name="Shaw N.A."/>
            <person name="Nagashima S."/>
            <person name="Venkiteswaran J."/>
            <person name="Schiff S.L."/>
            <person name="Hanada S."/>
            <person name="Tank M."/>
            <person name="Neufeld J.D."/>
        </authorList>
    </citation>
    <scope>NUCLEOTIDE SEQUENCE [LARGE SCALE GENOMIC DNA]</scope>
    <source>
        <strain evidence="15">L227-S17</strain>
    </source>
</reference>
<feature type="binding site" evidence="9">
    <location>
        <begin position="504"/>
        <end position="511"/>
    </location>
    <ligand>
        <name>ATP</name>
        <dbReference type="ChEBI" id="CHEBI:30616"/>
    </ligand>
</feature>
<dbReference type="InterPro" id="IPR003111">
    <property type="entry name" value="Lon_prtase_N"/>
</dbReference>
<sequence length="956" mass="107265">MPDDQNNQKTRKRKVQPENPEPIADKPKPIRKNVRRKKEPTEALEASPKKPRRSRKVDAKTNSEILQGLQDIDLADLKNLDDDKAAALLRLIAQIEAEKNKGDSDSEDEEDNKPQIPDILPILPLKDTVVYPLTVFPLAVGQERSIRLIEEVVGIGGDRLVGLVAQKNIEQEQAGPDDSFKIGTVALVHKLLKVPDGSIRLAVQGIEKIEVLEYIQTEPYLKARIRIIQDVEETGVEVEALMRNSITLFQRLVSLVPQIPDELLMAAINIEQPRQLAYLIGTSVRMDLEQRQEILETVNVREKLEKLNAFLTKELEVLELGRKIQSQVQEELNKSQREYFLREQLKALQKELGEEDPQVAEINQLRETLQKSHIPAEGRREAERELDRLSRLPPAAAEYGVIKTYLDWLVSLPWNKTTENALDIIKARQTLDEDHYDLEKVKERILEYLAVRKLRLERQKAAQAVAEAVPSESLAEDDPTHRPPTFEEVHHYTGPREPILCFVGPPGVGKTSLGQSIARALGRKFTRMSLGGMRDEAEIRGHRRTYIGAMPGRIIQALRRAESSDPVFMLDEVDKIGMDYRGDPSSALLEVLDPEQNSDFRDHYLDVPFDLSKVMFIATANLLDPIPAPLRDRMEILTLSGYTEDEKVKIAFNYLIPKMLKANALTEEDAVFEEAAVHRLVREYTREAGVRNLEREIATVLRKVARTVAEGNTEKTLINEAKVTELLGKQRYFYDVAERTQQPGVATGLAVTEVGGDILFIEATRMPGSKNLMVTGQLGDVMRESVQAALSYVRSRATHLGIEPAFFEKNDIHIHIPAGAIPKDGPSAGITITTAIVSLLTGRSVHGDIAMTGEITLRGKVLPIGGVKEKVLAARRAGLKTVILPKMNERDLDDLTPELRQEITFVLVDNIDEVLEAALNKPGEHNLPLNGVDLEPIKNGKEDNEVVTKPKSRKKQ</sequence>
<evidence type="ECO:0000313" key="15">
    <source>
        <dbReference type="EMBL" id="NWJ47847.1"/>
    </source>
</evidence>
<evidence type="ECO:0000259" key="14">
    <source>
        <dbReference type="PROSITE" id="PS51787"/>
    </source>
</evidence>
<dbReference type="Pfam" id="PF00004">
    <property type="entry name" value="AAA"/>
    <property type="match status" value="1"/>
</dbReference>
<comment type="similarity">
    <text evidence="9 10 11">Belongs to the peptidase S16 family.</text>
</comment>
<dbReference type="GO" id="GO:0004176">
    <property type="term" value="F:ATP-dependent peptidase activity"/>
    <property type="evidence" value="ECO:0007669"/>
    <property type="project" value="UniProtKB-UniRule"/>
</dbReference>
<dbReference type="InterPro" id="IPR004815">
    <property type="entry name" value="Lon_bac/euk-typ"/>
</dbReference>
<evidence type="ECO:0000256" key="3">
    <source>
        <dbReference type="ARBA" id="ARBA00022670"/>
    </source>
</evidence>
<organism evidence="15 17">
    <name type="scientific">Candidatus Chlorohelix allophototropha</name>
    <dbReference type="NCBI Taxonomy" id="3003348"/>
    <lineage>
        <taxon>Bacteria</taxon>
        <taxon>Bacillati</taxon>
        <taxon>Chloroflexota</taxon>
        <taxon>Chloroflexia</taxon>
        <taxon>Candidatus Chloroheliales</taxon>
        <taxon>Candidatus Chloroheliaceae</taxon>
        <taxon>Candidatus Chlorohelix</taxon>
    </lineage>
</organism>
<dbReference type="InterPro" id="IPR008268">
    <property type="entry name" value="Peptidase_S16_AS"/>
</dbReference>
<dbReference type="SUPFAM" id="SSF54211">
    <property type="entry name" value="Ribosomal protein S5 domain 2-like"/>
    <property type="match status" value="1"/>
</dbReference>
<dbReference type="HAMAP" id="MF_01973">
    <property type="entry name" value="lon_bact"/>
    <property type="match status" value="1"/>
</dbReference>
<dbReference type="Gene3D" id="1.20.5.5270">
    <property type="match status" value="1"/>
</dbReference>
<evidence type="ECO:0000256" key="5">
    <source>
        <dbReference type="ARBA" id="ARBA00022801"/>
    </source>
</evidence>
<dbReference type="Pfam" id="PF02190">
    <property type="entry name" value="LON_substr_bdg"/>
    <property type="match status" value="1"/>
</dbReference>
<dbReference type="InterPro" id="IPR003959">
    <property type="entry name" value="ATPase_AAA_core"/>
</dbReference>
<dbReference type="Proteomes" id="UP001431572">
    <property type="component" value="Chromosome 2"/>
</dbReference>
<dbReference type="SMART" id="SM00382">
    <property type="entry name" value="AAA"/>
    <property type="match status" value="1"/>
</dbReference>
<feature type="active site" evidence="9 10">
    <location>
        <position position="870"/>
    </location>
</feature>
<dbReference type="InterPro" id="IPR015947">
    <property type="entry name" value="PUA-like_sf"/>
</dbReference>
<dbReference type="EC" id="3.4.21.53" evidence="9"/>
<evidence type="ECO:0000256" key="6">
    <source>
        <dbReference type="ARBA" id="ARBA00022825"/>
    </source>
</evidence>
<comment type="function">
    <text evidence="9">ATP-dependent serine protease that mediates the selective degradation of mutant and abnormal proteins as well as certain short-lived regulatory proteins. Required for cellular homeostasis and for survival from DNA damage and developmental changes induced by stress. Degrades polypeptides processively to yield small peptide fragments that are 5 to 10 amino acids long. Binds to DNA in a double-stranded, site-specific manner.</text>
</comment>
<dbReference type="InterPro" id="IPR054594">
    <property type="entry name" value="Lon_lid"/>
</dbReference>
<name>A0A8T7M6S8_9CHLR</name>
<dbReference type="EMBL" id="CP128400">
    <property type="protein sequence ID" value="WJW69751.1"/>
    <property type="molecule type" value="Genomic_DNA"/>
</dbReference>
<evidence type="ECO:0000256" key="1">
    <source>
        <dbReference type="ARBA" id="ARBA00004496"/>
    </source>
</evidence>
<gene>
    <name evidence="9 15" type="primary">lon</name>
    <name evidence="15" type="ORF">HXX08_18495</name>
    <name evidence="16" type="ORF">OZ401_003381</name>
</gene>
<dbReference type="GO" id="GO:0043565">
    <property type="term" value="F:sequence-specific DNA binding"/>
    <property type="evidence" value="ECO:0007669"/>
    <property type="project" value="UniProtKB-UniRule"/>
</dbReference>
<keyword evidence="7 9" id="KW-0067">ATP-binding</keyword>
<feature type="active site" evidence="9 10">
    <location>
        <position position="827"/>
    </location>
</feature>
<evidence type="ECO:0000313" key="16">
    <source>
        <dbReference type="EMBL" id="WJW69751.1"/>
    </source>
</evidence>
<dbReference type="GO" id="GO:0016887">
    <property type="term" value="F:ATP hydrolysis activity"/>
    <property type="evidence" value="ECO:0007669"/>
    <property type="project" value="UniProtKB-UniRule"/>
</dbReference>
<dbReference type="PROSITE" id="PS51787">
    <property type="entry name" value="LON_N"/>
    <property type="match status" value="1"/>
</dbReference>
<evidence type="ECO:0000259" key="13">
    <source>
        <dbReference type="PROSITE" id="PS51786"/>
    </source>
</evidence>
<evidence type="ECO:0000256" key="7">
    <source>
        <dbReference type="ARBA" id="ARBA00022840"/>
    </source>
</evidence>
<dbReference type="PRINTS" id="PR00830">
    <property type="entry name" value="ENDOLAPTASE"/>
</dbReference>
<feature type="domain" description="Lon N-terminal" evidence="14">
    <location>
        <begin position="120"/>
        <end position="315"/>
    </location>
</feature>
<evidence type="ECO:0000256" key="11">
    <source>
        <dbReference type="RuleBase" id="RU000591"/>
    </source>
</evidence>
<dbReference type="Proteomes" id="UP000521676">
    <property type="component" value="Unassembled WGS sequence"/>
</dbReference>
<evidence type="ECO:0000313" key="18">
    <source>
        <dbReference type="Proteomes" id="UP001431572"/>
    </source>
</evidence>
<evidence type="ECO:0000256" key="4">
    <source>
        <dbReference type="ARBA" id="ARBA00022741"/>
    </source>
</evidence>
<dbReference type="InterPro" id="IPR046336">
    <property type="entry name" value="Lon_prtase_N_sf"/>
</dbReference>
<dbReference type="GO" id="GO:0005737">
    <property type="term" value="C:cytoplasm"/>
    <property type="evidence" value="ECO:0007669"/>
    <property type="project" value="UniProtKB-SubCell"/>
</dbReference>
<feature type="compositionally biased region" description="Basic and acidic residues" evidence="12">
    <location>
        <begin position="935"/>
        <end position="948"/>
    </location>
</feature>
<dbReference type="Gene3D" id="2.30.130.40">
    <property type="entry name" value="LON domain-like"/>
    <property type="match status" value="1"/>
</dbReference>
<dbReference type="CDD" id="cd19500">
    <property type="entry name" value="RecA-like_Lon"/>
    <property type="match status" value="1"/>
</dbReference>
<evidence type="ECO:0000256" key="8">
    <source>
        <dbReference type="ARBA" id="ARBA00023016"/>
    </source>
</evidence>
<protein>
    <recommendedName>
        <fullName evidence="9">Lon protease</fullName>
        <ecNumber evidence="9">3.4.21.53</ecNumber>
    </recommendedName>
    <alternativeName>
        <fullName evidence="9">ATP-dependent protease La</fullName>
    </alternativeName>
</protein>
<evidence type="ECO:0000256" key="2">
    <source>
        <dbReference type="ARBA" id="ARBA00022490"/>
    </source>
</evidence>
<dbReference type="SUPFAM" id="SSF52540">
    <property type="entry name" value="P-loop containing nucleoside triphosphate hydrolases"/>
    <property type="match status" value="1"/>
</dbReference>
<dbReference type="FunFam" id="1.20.5.5270:FF:000002">
    <property type="entry name" value="Lon protease homolog"/>
    <property type="match status" value="1"/>
</dbReference>
<keyword evidence="8 9" id="KW-0346">Stress response</keyword>
<dbReference type="SMART" id="SM00464">
    <property type="entry name" value="LON"/>
    <property type="match status" value="1"/>
</dbReference>
<feature type="region of interest" description="Disordered" evidence="12">
    <location>
        <begin position="925"/>
        <end position="956"/>
    </location>
</feature>
<dbReference type="NCBIfam" id="TIGR00763">
    <property type="entry name" value="lon"/>
    <property type="match status" value="1"/>
</dbReference>
<dbReference type="Pfam" id="PF05362">
    <property type="entry name" value="Lon_C"/>
    <property type="match status" value="1"/>
</dbReference>
<dbReference type="InterPro" id="IPR014721">
    <property type="entry name" value="Ribsml_uS5_D2-typ_fold_subgr"/>
</dbReference>
<keyword evidence="5 9" id="KW-0378">Hydrolase</keyword>
<dbReference type="Gene3D" id="3.40.50.300">
    <property type="entry name" value="P-loop containing nucleotide triphosphate hydrolases"/>
    <property type="match status" value="1"/>
</dbReference>
<dbReference type="GO" id="GO:0004252">
    <property type="term" value="F:serine-type endopeptidase activity"/>
    <property type="evidence" value="ECO:0007669"/>
    <property type="project" value="UniProtKB-UniRule"/>
</dbReference>
<evidence type="ECO:0000256" key="10">
    <source>
        <dbReference type="PROSITE-ProRule" id="PRU01122"/>
    </source>
</evidence>
<dbReference type="InterPro" id="IPR027543">
    <property type="entry name" value="Lon_bac"/>
</dbReference>
<comment type="subunit">
    <text evidence="9">Homohexamer. Organized in a ring with a central cavity.</text>
</comment>
<evidence type="ECO:0000256" key="12">
    <source>
        <dbReference type="SAM" id="MobiDB-lite"/>
    </source>
</evidence>
<dbReference type="GO" id="GO:0006515">
    <property type="term" value="P:protein quality control for misfolded or incompletely synthesized proteins"/>
    <property type="evidence" value="ECO:0007669"/>
    <property type="project" value="UniProtKB-UniRule"/>
</dbReference>
<keyword evidence="4 9" id="KW-0547">Nucleotide-binding</keyword>
<evidence type="ECO:0000256" key="9">
    <source>
        <dbReference type="HAMAP-Rule" id="MF_01973"/>
    </source>
</evidence>
<comment type="subcellular location">
    <subcellularLocation>
        <location evidence="1 9">Cytoplasm</location>
    </subcellularLocation>
</comment>
<dbReference type="Gene3D" id="3.30.230.10">
    <property type="match status" value="1"/>
</dbReference>
<keyword evidence="18" id="KW-1185">Reference proteome</keyword>
<dbReference type="PROSITE" id="PS51786">
    <property type="entry name" value="LON_PROTEOLYTIC"/>
    <property type="match status" value="1"/>
</dbReference>
<comment type="induction">
    <text evidence="9">By heat shock.</text>
</comment>
<dbReference type="Gene3D" id="1.10.8.60">
    <property type="match status" value="1"/>
</dbReference>
<dbReference type="InterPro" id="IPR003593">
    <property type="entry name" value="AAA+_ATPase"/>
</dbReference>
<dbReference type="InterPro" id="IPR027417">
    <property type="entry name" value="P-loop_NTPase"/>
</dbReference>
<reference evidence="16" key="2">
    <citation type="journal article" date="2024" name="Nature">
        <title>Anoxygenic phototroph of the Chloroflexota uses a type I reaction centre.</title>
        <authorList>
            <person name="Tsuji J.M."/>
            <person name="Shaw N.A."/>
            <person name="Nagashima S."/>
            <person name="Venkiteswaran J.J."/>
            <person name="Schiff S.L."/>
            <person name="Watanabe T."/>
            <person name="Fukui M."/>
            <person name="Hanada S."/>
            <person name="Tank M."/>
            <person name="Neufeld J.D."/>
        </authorList>
    </citation>
    <scope>NUCLEOTIDE SEQUENCE</scope>
    <source>
        <strain evidence="16">L227-S17</strain>
    </source>
</reference>
<dbReference type="Gene3D" id="1.20.58.1480">
    <property type="match status" value="1"/>
</dbReference>
<dbReference type="EMBL" id="JACATZ010000003">
    <property type="protein sequence ID" value="NWJ47847.1"/>
    <property type="molecule type" value="Genomic_DNA"/>
</dbReference>
<proteinExistence type="evidence at transcript level"/>
<feature type="domain" description="Lon proteolytic" evidence="13">
    <location>
        <begin position="740"/>
        <end position="921"/>
    </location>
</feature>
<dbReference type="GO" id="GO:0005524">
    <property type="term" value="F:ATP binding"/>
    <property type="evidence" value="ECO:0007669"/>
    <property type="project" value="UniProtKB-UniRule"/>
</dbReference>
<keyword evidence="6 9" id="KW-0720">Serine protease</keyword>
<keyword evidence="2 9" id="KW-0963">Cytoplasm</keyword>
<dbReference type="RefSeq" id="WP_341471624.1">
    <property type="nucleotide sequence ID" value="NZ_CP128400.1"/>
</dbReference>
<comment type="catalytic activity">
    <reaction evidence="9 10">
        <text>Hydrolysis of proteins in presence of ATP.</text>
        <dbReference type="EC" id="3.4.21.53"/>
    </reaction>
</comment>
<dbReference type="InterPro" id="IPR020568">
    <property type="entry name" value="Ribosomal_Su5_D2-typ_SF"/>
</dbReference>
<feature type="region of interest" description="Disordered" evidence="12">
    <location>
        <begin position="1"/>
        <end position="62"/>
    </location>
</feature>
<dbReference type="SUPFAM" id="SSF88697">
    <property type="entry name" value="PUA domain-like"/>
    <property type="match status" value="1"/>
</dbReference>
<dbReference type="InterPro" id="IPR027065">
    <property type="entry name" value="Lon_Prtase"/>
</dbReference>
<dbReference type="AlphaFoldDB" id="A0A8T7M6S8"/>
<dbReference type="Pfam" id="PF22667">
    <property type="entry name" value="Lon_lid"/>
    <property type="match status" value="1"/>
</dbReference>
<accession>A0A8T7M6S8</accession>
<dbReference type="PANTHER" id="PTHR10046">
    <property type="entry name" value="ATP DEPENDENT LON PROTEASE FAMILY MEMBER"/>
    <property type="match status" value="1"/>
</dbReference>
<keyword evidence="3 9" id="KW-0645">Protease</keyword>